<dbReference type="InterPro" id="IPR043129">
    <property type="entry name" value="ATPase_NBD"/>
</dbReference>
<dbReference type="PANTHER" id="PTHR18964:SF169">
    <property type="entry name" value="N-ACETYLMANNOSAMINE KINASE"/>
    <property type="match status" value="1"/>
</dbReference>
<dbReference type="Proteomes" id="UP000000333">
    <property type="component" value="Chromosome"/>
</dbReference>
<protein>
    <submittedName>
        <fullName evidence="2">ROK family protein</fullName>
    </submittedName>
</protein>
<dbReference type="GeneID" id="78512692"/>
<dbReference type="PATRIC" id="fig|633147.7.peg.249"/>
<evidence type="ECO:0000313" key="2">
    <source>
        <dbReference type="EMBL" id="ADK68387.1"/>
    </source>
</evidence>
<dbReference type="OrthoDB" id="8772678at2"/>
<dbReference type="InterPro" id="IPR000600">
    <property type="entry name" value="ROK"/>
</dbReference>
<dbReference type="RefSeq" id="WP_013252139.1">
    <property type="nucleotide sequence ID" value="NC_014363.1"/>
</dbReference>
<dbReference type="PROSITE" id="PS01125">
    <property type="entry name" value="ROK"/>
    <property type="match status" value="1"/>
</dbReference>
<dbReference type="Gene3D" id="3.30.420.40">
    <property type="match status" value="2"/>
</dbReference>
<reference evidence="2 3" key="1">
    <citation type="journal article" date="2010" name="Stand. Genomic Sci.">
        <title>Complete genome sequence of Olsenella uli type strain (VPI D76D-27C).</title>
        <authorList>
            <person name="Goker M."/>
            <person name="Held B."/>
            <person name="Lucas S."/>
            <person name="Nolan M."/>
            <person name="Yasawong M."/>
            <person name="Glavina Del Rio T."/>
            <person name="Tice H."/>
            <person name="Cheng J.F."/>
            <person name="Bruce D."/>
            <person name="Detter J.C."/>
            <person name="Tapia R."/>
            <person name="Han C."/>
            <person name="Goodwin L."/>
            <person name="Pitluck S."/>
            <person name="Liolios K."/>
            <person name="Ivanova N."/>
            <person name="Mavromatis K."/>
            <person name="Mikhailova N."/>
            <person name="Pati A."/>
            <person name="Chen A."/>
            <person name="Palaniappan K."/>
            <person name="Land M."/>
            <person name="Hauser L."/>
            <person name="Chang Y.J."/>
            <person name="Jeffries C.D."/>
            <person name="Rohde M."/>
            <person name="Sikorski J."/>
            <person name="Pukall R."/>
            <person name="Woyke T."/>
            <person name="Bristow J."/>
            <person name="Eisen J.A."/>
            <person name="Markowitz V."/>
            <person name="Hugenholtz P."/>
            <person name="Kyrpides N.C."/>
            <person name="Klenk H.P."/>
            <person name="Lapidus A."/>
        </authorList>
    </citation>
    <scope>NUCLEOTIDE SEQUENCE [LARGE SCALE GENOMIC DNA]</scope>
    <source>
        <strain evidence="3">ATCC 49627 / DSM 7084 / CIP 109912 / JCM 12494 / NCIMB 702895 / VPI D76D-27C</strain>
    </source>
</reference>
<evidence type="ECO:0000256" key="1">
    <source>
        <dbReference type="ARBA" id="ARBA00006479"/>
    </source>
</evidence>
<dbReference type="AlphaFoldDB" id="E1QW84"/>
<dbReference type="HOGENOM" id="CLU_036604_0_4_11"/>
<gene>
    <name evidence="2" type="ordered locus">Olsu_1281</name>
</gene>
<dbReference type="EMBL" id="CP002106">
    <property type="protein sequence ID" value="ADK68387.1"/>
    <property type="molecule type" value="Genomic_DNA"/>
</dbReference>
<sequence length="322" mass="32318">MAEEGKKVIAIDIGGTKVASALVTLGDGQTPRVEGYGRRPTEAQLGGRHVLEVALGSARRVIELAGGSVDGVGVSTGGVVDPRTGDITYANDMMPGWGGTHLGSELERAFGVPARVMNDVHAHAFGEASWGAGLGSDSAFVCAVGTGIGGAFVEHGRLLLGAHGAAANIGHVTCTDAAGIPCQCGGVGHVETIACGPGILARYLELGGVATRPDGRPTDGADISRLAETGDEAAIAAESRSGHALGEVLGSMVNMFDPDCVILSGSVAKCGPVWHDALGRGWAEVVMPPQANTPVRSGTLGDAAPLIGAAQNVVSSAYVSLD</sequence>
<proteinExistence type="inferred from homology"/>
<organism evidence="2 3">
    <name type="scientific">Olsenella uli (strain ATCC 49627 / DSM 7084 / CCUG 31166 / CIP 109912 / JCM 12494 / LMG 11480 / NCIMB 702895 / VPI D76D-27C)</name>
    <name type="common">Lactobacillus uli</name>
    <dbReference type="NCBI Taxonomy" id="633147"/>
    <lineage>
        <taxon>Bacteria</taxon>
        <taxon>Bacillati</taxon>
        <taxon>Actinomycetota</taxon>
        <taxon>Coriobacteriia</taxon>
        <taxon>Coriobacteriales</taxon>
        <taxon>Atopobiaceae</taxon>
        <taxon>Olsenella</taxon>
    </lineage>
</organism>
<evidence type="ECO:0000313" key="3">
    <source>
        <dbReference type="Proteomes" id="UP000000333"/>
    </source>
</evidence>
<dbReference type="InterPro" id="IPR049874">
    <property type="entry name" value="ROK_cs"/>
</dbReference>
<comment type="similarity">
    <text evidence="1">Belongs to the ROK (NagC/XylR) family.</text>
</comment>
<dbReference type="Pfam" id="PF00480">
    <property type="entry name" value="ROK"/>
    <property type="match status" value="1"/>
</dbReference>
<keyword evidence="3" id="KW-1185">Reference proteome</keyword>
<accession>E1QW84</accession>
<dbReference type="eggNOG" id="COG1940">
    <property type="taxonomic scope" value="Bacteria"/>
</dbReference>
<dbReference type="KEGG" id="ols:Olsu_1281"/>
<dbReference type="STRING" id="633147.Olsu_1281"/>
<name>E1QW84_OLSUV</name>
<dbReference type="PANTHER" id="PTHR18964">
    <property type="entry name" value="ROK (REPRESSOR, ORF, KINASE) FAMILY"/>
    <property type="match status" value="1"/>
</dbReference>
<dbReference type="SUPFAM" id="SSF53067">
    <property type="entry name" value="Actin-like ATPase domain"/>
    <property type="match status" value="1"/>
</dbReference>